<evidence type="ECO:0000256" key="4">
    <source>
        <dbReference type="ARBA" id="ARBA00022692"/>
    </source>
</evidence>
<dbReference type="AlphaFoldDB" id="A0A1B6DR84"/>
<name>A0A1B6DR84_9HEMI</name>
<organism evidence="9">
    <name type="scientific">Clastoptera arizonana</name>
    <name type="common">Arizona spittle bug</name>
    <dbReference type="NCBI Taxonomy" id="38151"/>
    <lineage>
        <taxon>Eukaryota</taxon>
        <taxon>Metazoa</taxon>
        <taxon>Ecdysozoa</taxon>
        <taxon>Arthropoda</taxon>
        <taxon>Hexapoda</taxon>
        <taxon>Insecta</taxon>
        <taxon>Pterygota</taxon>
        <taxon>Neoptera</taxon>
        <taxon>Paraneoptera</taxon>
        <taxon>Hemiptera</taxon>
        <taxon>Auchenorrhyncha</taxon>
        <taxon>Cercopoidea</taxon>
        <taxon>Clastopteridae</taxon>
        <taxon>Clastoptera</taxon>
    </lineage>
</organism>
<dbReference type="Gene3D" id="3.40.50.2000">
    <property type="entry name" value="Glycogen Phosphorylase B"/>
    <property type="match status" value="1"/>
</dbReference>
<reference evidence="9" key="1">
    <citation type="submission" date="2015-12" db="EMBL/GenBank/DDBJ databases">
        <title>De novo transcriptome assembly of four potential Pierce s Disease insect vectors from Arizona vineyards.</title>
        <authorList>
            <person name="Tassone E.E."/>
        </authorList>
    </citation>
    <scope>NUCLEOTIDE SEQUENCE</scope>
</reference>
<keyword evidence="5" id="KW-0256">Endoplasmic reticulum</keyword>
<evidence type="ECO:0000256" key="8">
    <source>
        <dbReference type="SAM" id="Phobius"/>
    </source>
</evidence>
<dbReference type="PANTHER" id="PTHR12154:SF4">
    <property type="entry name" value="UDP-N-ACETYLGLUCOSAMINE TRANSFERASE SUBUNIT ALG14 HOMOLOG"/>
    <property type="match status" value="1"/>
</dbReference>
<evidence type="ECO:0000256" key="6">
    <source>
        <dbReference type="ARBA" id="ARBA00022989"/>
    </source>
</evidence>
<keyword evidence="7 8" id="KW-0472">Membrane</keyword>
<keyword evidence="6 8" id="KW-1133">Transmembrane helix</keyword>
<evidence type="ECO:0000256" key="7">
    <source>
        <dbReference type="ARBA" id="ARBA00023136"/>
    </source>
</evidence>
<gene>
    <name evidence="9" type="ORF">g.36575</name>
</gene>
<sequence length="222" mass="25675">MGISSNFLHFILLFIVLLFLRVLYLVFLVMTNKREAQRKRQSHESVKTLIVIGSGGHTTEMLRLVCSLNSFRYSPRIYVMASSDIWSEQKINDHEEKWKRRTGHSTYSIVKIPRSRSVHQSYSTSVVTFLYSTLYTVPIMLWHNPDIILCNGPGTCIPVCLVAFFMRCLFLSNNVILFIESICRVKALSLSGKILHFFADKILVQWPDLLSMYSRAQYIGRV</sequence>
<feature type="transmembrane region" description="Helical" evidence="8">
    <location>
        <begin position="155"/>
        <end position="179"/>
    </location>
</feature>
<dbReference type="EMBL" id="GEDC01009185">
    <property type="protein sequence ID" value="JAS28113.1"/>
    <property type="molecule type" value="Transcribed_RNA"/>
</dbReference>
<dbReference type="InterPro" id="IPR013969">
    <property type="entry name" value="Oligosacch_biosynth_Alg14"/>
</dbReference>
<dbReference type="PANTHER" id="PTHR12154">
    <property type="entry name" value="GLYCOSYL TRANSFERASE-RELATED"/>
    <property type="match status" value="1"/>
</dbReference>
<feature type="transmembrane region" description="Helical" evidence="8">
    <location>
        <begin position="6"/>
        <end position="30"/>
    </location>
</feature>
<dbReference type="GO" id="GO:0006488">
    <property type="term" value="P:dolichol-linked oligosaccharide biosynthetic process"/>
    <property type="evidence" value="ECO:0007669"/>
    <property type="project" value="InterPro"/>
</dbReference>
<dbReference type="Pfam" id="PF08660">
    <property type="entry name" value="Alg14"/>
    <property type="match status" value="1"/>
</dbReference>
<feature type="transmembrane region" description="Helical" evidence="8">
    <location>
        <begin position="121"/>
        <end position="143"/>
    </location>
</feature>
<proteinExistence type="inferred from homology"/>
<evidence type="ECO:0000256" key="1">
    <source>
        <dbReference type="ARBA" id="ARBA00004389"/>
    </source>
</evidence>
<dbReference type="GO" id="GO:0004577">
    <property type="term" value="F:N-acetylglucosaminyldiphosphodolichol N-acetylglucosaminyltransferase activity"/>
    <property type="evidence" value="ECO:0007669"/>
    <property type="project" value="TreeGrafter"/>
</dbReference>
<evidence type="ECO:0000256" key="5">
    <source>
        <dbReference type="ARBA" id="ARBA00022824"/>
    </source>
</evidence>
<evidence type="ECO:0000256" key="3">
    <source>
        <dbReference type="ARBA" id="ARBA00017467"/>
    </source>
</evidence>
<comment type="similarity">
    <text evidence="2">Belongs to the ALG14 family.</text>
</comment>
<comment type="subcellular location">
    <subcellularLocation>
        <location evidence="1">Endoplasmic reticulum membrane</location>
        <topology evidence="1">Single-pass membrane protein</topology>
    </subcellularLocation>
</comment>
<keyword evidence="4 8" id="KW-0812">Transmembrane</keyword>
<evidence type="ECO:0000256" key="2">
    <source>
        <dbReference type="ARBA" id="ARBA00009731"/>
    </source>
</evidence>
<evidence type="ECO:0000313" key="9">
    <source>
        <dbReference type="EMBL" id="JAS28113.1"/>
    </source>
</evidence>
<protein>
    <recommendedName>
        <fullName evidence="3">UDP-N-acetylglucosamine transferase subunit ALG14</fullName>
    </recommendedName>
</protein>
<dbReference type="GO" id="GO:0043541">
    <property type="term" value="C:UDP-N-acetylglucosamine transferase complex"/>
    <property type="evidence" value="ECO:0007669"/>
    <property type="project" value="TreeGrafter"/>
</dbReference>
<accession>A0A1B6DR84</accession>